<feature type="signal peptide" evidence="14">
    <location>
        <begin position="1"/>
        <end position="31"/>
    </location>
</feature>
<feature type="transmembrane region" description="Helical" evidence="13">
    <location>
        <begin position="783"/>
        <end position="805"/>
    </location>
</feature>
<proteinExistence type="predicted"/>
<dbReference type="CDD" id="cd16922">
    <property type="entry name" value="HATPase_EvgS-ArcB-TorS-like"/>
    <property type="match status" value="1"/>
</dbReference>
<dbReference type="CDD" id="cd00082">
    <property type="entry name" value="HisKA"/>
    <property type="match status" value="1"/>
</dbReference>
<evidence type="ECO:0000256" key="13">
    <source>
        <dbReference type="SAM" id="Phobius"/>
    </source>
</evidence>
<dbReference type="Gene3D" id="3.30.565.10">
    <property type="entry name" value="Histidine kinase-like ATPase, C-terminal domain"/>
    <property type="match status" value="1"/>
</dbReference>
<reference evidence="18 19" key="1">
    <citation type="submission" date="2020-01" db="EMBL/GenBank/DDBJ databases">
        <title>Spongiivirga citrea KCTC 32990T.</title>
        <authorList>
            <person name="Wang G."/>
        </authorList>
    </citation>
    <scope>NUCLEOTIDE SEQUENCE [LARGE SCALE GENOMIC DNA]</scope>
    <source>
        <strain evidence="18 19">KCTC 32990</strain>
    </source>
</reference>
<dbReference type="Gene3D" id="3.40.50.2300">
    <property type="match status" value="1"/>
</dbReference>
<dbReference type="InterPro" id="IPR003661">
    <property type="entry name" value="HisK_dim/P_dom"/>
</dbReference>
<dbReference type="CDD" id="cd17574">
    <property type="entry name" value="REC_OmpR"/>
    <property type="match status" value="1"/>
</dbReference>
<feature type="domain" description="Histidine kinase" evidence="16">
    <location>
        <begin position="834"/>
        <end position="1057"/>
    </location>
</feature>
<keyword evidence="4" id="KW-0808">Transferase</keyword>
<dbReference type="SMART" id="SM00342">
    <property type="entry name" value="HTH_ARAC"/>
    <property type="match status" value="1"/>
</dbReference>
<evidence type="ECO:0000256" key="9">
    <source>
        <dbReference type="ARBA" id="ARBA00023015"/>
    </source>
</evidence>
<evidence type="ECO:0000256" key="12">
    <source>
        <dbReference type="PROSITE-ProRule" id="PRU00169"/>
    </source>
</evidence>
<evidence type="ECO:0000256" key="8">
    <source>
        <dbReference type="ARBA" id="ARBA00023012"/>
    </source>
</evidence>
<keyword evidence="13" id="KW-1133">Transmembrane helix</keyword>
<dbReference type="Gene3D" id="2.130.10.10">
    <property type="entry name" value="YVTN repeat-like/Quinoprotein amine dehydrogenase"/>
    <property type="match status" value="2"/>
</dbReference>
<dbReference type="InterPro" id="IPR011006">
    <property type="entry name" value="CheY-like_superfamily"/>
</dbReference>
<dbReference type="PROSITE" id="PS01124">
    <property type="entry name" value="HTH_ARAC_FAMILY_2"/>
    <property type="match status" value="1"/>
</dbReference>
<sequence length="1340" mass="151881">MVFIFLRLNRLTKIALPFFLLLSTVFSNANAQIALEDFNNAQFYTVKNGLPSSFTSDIAEDQFGFLWIATAKGIVRFDGKKFSDFSKLTNDKLDKIGFVNTLITDKSGEDLWLASDDGIFYSNTATINFQRIESLISSIPFPIEKIADIILDHQKIIWAAEFDQGLVRIDLEGNTHKRILFKNSTAEGNSKLNSITNISQDPIDNNILWLGTGAGLIRFNSLTNDYDIYVYQNHIEAAQNHIRNIHASKDEVLIGTWSEGVLFFDKSTREFRQPLKKRFPNYHRGIKGFHEDTDGTIWVTTVNGLMSYNSETRDITNIVPNNLDKDVLRGVSFVDSRGIIWYANNKGLLKYDPLPSQTKFIELESRSELSEPVIVNAIIKAENNLYVLGHAGLGLYKINLTDHSFKVIRLPYLNGNKKTGYSLRDMIEMEDGRFLILGSHKMVIFNPKTEEVVLSPLQIDHVYPSLQKVIKDRDNNYWVGARQGGVFCLNFQKNSIVNYREEFDIYEEGNHRWVNRLYLDSKNKLWLGKGSSSTIMNLNDLSIHNLDPVIQDSINSYTDVGGFLEDNKGRVWIAGYKQGLGYTDYENFAKGISHEIDGYYRGLYPLNDSIFWTIGDHLGQLNTNTLTHTKMNLRDTDNQYVFRGPVINSKHNEYIIGCNNGVLIYNSTQGEAHSELAVPYIQNVSSNGTILFNAREISRKNLQFKSGIQHLMIQVSALGFHKPDQINYQYTIGDDWIDIGVSNEINFTNLSSGDYAFQLRAVNSLGQVQENPVLYNLTIPTPWWATWTAYLLYGLAALIFAYWFYRFKLSKKLAVAESKRLIEMHQFKNSLYTNITHEFRTPLTVILGLTDSLKTRTSNLKTEDSKTSLQMIERNGENLLRLVNEMLDLSKLESGHMELQLAQTNVVPLLKYLAGSFSSLAEENELDLTIYSEIEHLVMDIDVTKLTSIISNVLSNAIKFTPALGQIIVHIKQYVHKSEDYLYIKIKDSGIGISEEEIPNIFQRFYQADISTTRINTGTGIGLALTKELVTLMNGSISLKSTLGKGSEFTIKIPVTQNAPVTPEIVLNKKESLVNANTPVITTEKSLIQNPKLPIALVIEDNMDVAHYLKTCLWEKYEVIHAVNGLVGIEMAFDHMPDVIISDVMMPEKNGFEVCKTLKLDERTDHIPIIILTAKVSTKDRLEGLSHGADAYLGKPFNKTELYTRLDQLLLVRKKLINKIHDGGYGSLVKKAATTPETRFLQKSIKLIHTEMDNSDFGPAELAKKLHLSESQVYRKIKAITHKSTAVFIRSVRLQKAKELIETTDKTISETAYEVGFNDPSWFSRAFKKEFGLAPSELVK</sequence>
<keyword evidence="8" id="KW-0902">Two-component regulatory system</keyword>
<keyword evidence="13" id="KW-0472">Membrane</keyword>
<dbReference type="PROSITE" id="PS50110">
    <property type="entry name" value="RESPONSE_REGULATORY"/>
    <property type="match status" value="1"/>
</dbReference>
<dbReference type="PROSITE" id="PS50109">
    <property type="entry name" value="HIS_KIN"/>
    <property type="match status" value="1"/>
</dbReference>
<dbReference type="Gene3D" id="1.10.287.130">
    <property type="match status" value="1"/>
</dbReference>
<evidence type="ECO:0000256" key="5">
    <source>
        <dbReference type="ARBA" id="ARBA00022741"/>
    </source>
</evidence>
<dbReference type="EC" id="2.7.13.3" evidence="2"/>
<accession>A0A6M0CHX7</accession>
<dbReference type="InterPro" id="IPR018062">
    <property type="entry name" value="HTH_AraC-typ_CS"/>
</dbReference>
<dbReference type="Pfam" id="PF07495">
    <property type="entry name" value="Y_Y_Y"/>
    <property type="match status" value="1"/>
</dbReference>
<dbReference type="Pfam" id="PF00072">
    <property type="entry name" value="Response_reg"/>
    <property type="match status" value="1"/>
</dbReference>
<dbReference type="InterPro" id="IPR013783">
    <property type="entry name" value="Ig-like_fold"/>
</dbReference>
<feature type="domain" description="HTH araC/xylS-type" evidence="15">
    <location>
        <begin position="1242"/>
        <end position="1340"/>
    </location>
</feature>
<keyword evidence="11" id="KW-0804">Transcription</keyword>
<keyword evidence="6" id="KW-0418">Kinase</keyword>
<dbReference type="SUPFAM" id="SSF55874">
    <property type="entry name" value="ATPase domain of HSP90 chaperone/DNA topoisomerase II/histidine kinase"/>
    <property type="match status" value="1"/>
</dbReference>
<dbReference type="InterPro" id="IPR003594">
    <property type="entry name" value="HATPase_dom"/>
</dbReference>
<dbReference type="Pfam" id="PF12833">
    <property type="entry name" value="HTH_18"/>
    <property type="match status" value="1"/>
</dbReference>
<evidence type="ECO:0000256" key="14">
    <source>
        <dbReference type="SAM" id="SignalP"/>
    </source>
</evidence>
<keyword evidence="19" id="KW-1185">Reference proteome</keyword>
<dbReference type="GO" id="GO:0000155">
    <property type="term" value="F:phosphorelay sensor kinase activity"/>
    <property type="evidence" value="ECO:0007669"/>
    <property type="project" value="InterPro"/>
</dbReference>
<dbReference type="Pfam" id="PF02518">
    <property type="entry name" value="HATPase_c"/>
    <property type="match status" value="1"/>
</dbReference>
<evidence type="ECO:0000256" key="1">
    <source>
        <dbReference type="ARBA" id="ARBA00000085"/>
    </source>
</evidence>
<feature type="chain" id="PRO_5026708557" description="histidine kinase" evidence="14">
    <location>
        <begin position="32"/>
        <end position="1340"/>
    </location>
</feature>
<dbReference type="EMBL" id="JAABOQ010000002">
    <property type="protein sequence ID" value="NER16553.1"/>
    <property type="molecule type" value="Genomic_DNA"/>
</dbReference>
<evidence type="ECO:0000313" key="19">
    <source>
        <dbReference type="Proteomes" id="UP000474296"/>
    </source>
</evidence>
<evidence type="ECO:0000256" key="11">
    <source>
        <dbReference type="ARBA" id="ARBA00023163"/>
    </source>
</evidence>
<comment type="catalytic activity">
    <reaction evidence="1">
        <text>ATP + protein L-histidine = ADP + protein N-phospho-L-histidine.</text>
        <dbReference type="EC" id="2.7.13.3"/>
    </reaction>
</comment>
<organism evidence="18 19">
    <name type="scientific">Spongiivirga citrea</name>
    <dbReference type="NCBI Taxonomy" id="1481457"/>
    <lineage>
        <taxon>Bacteria</taxon>
        <taxon>Pseudomonadati</taxon>
        <taxon>Bacteroidota</taxon>
        <taxon>Flavobacteriia</taxon>
        <taxon>Flavobacteriales</taxon>
        <taxon>Flavobacteriaceae</taxon>
        <taxon>Spongiivirga</taxon>
    </lineage>
</organism>
<evidence type="ECO:0000256" key="2">
    <source>
        <dbReference type="ARBA" id="ARBA00012438"/>
    </source>
</evidence>
<dbReference type="InterPro" id="IPR001789">
    <property type="entry name" value="Sig_transdc_resp-reg_receiver"/>
</dbReference>
<dbReference type="Pfam" id="PF00512">
    <property type="entry name" value="HisKA"/>
    <property type="match status" value="1"/>
</dbReference>
<keyword evidence="7" id="KW-0067">ATP-binding</keyword>
<dbReference type="Gene3D" id="1.10.10.60">
    <property type="entry name" value="Homeodomain-like"/>
    <property type="match status" value="1"/>
</dbReference>
<dbReference type="SMART" id="SM00388">
    <property type="entry name" value="HisKA"/>
    <property type="match status" value="1"/>
</dbReference>
<dbReference type="Proteomes" id="UP000474296">
    <property type="component" value="Unassembled WGS sequence"/>
</dbReference>
<dbReference type="PANTHER" id="PTHR43547:SF2">
    <property type="entry name" value="HYBRID SIGNAL TRANSDUCTION HISTIDINE KINASE C"/>
    <property type="match status" value="1"/>
</dbReference>
<evidence type="ECO:0000256" key="3">
    <source>
        <dbReference type="ARBA" id="ARBA00022553"/>
    </source>
</evidence>
<dbReference type="PROSITE" id="PS00041">
    <property type="entry name" value="HTH_ARAC_FAMILY_1"/>
    <property type="match status" value="1"/>
</dbReference>
<dbReference type="InterPro" id="IPR011123">
    <property type="entry name" value="Y_Y_Y"/>
</dbReference>
<dbReference type="SMART" id="SM00387">
    <property type="entry name" value="HATPase_c"/>
    <property type="match status" value="1"/>
</dbReference>
<dbReference type="InterPro" id="IPR009057">
    <property type="entry name" value="Homeodomain-like_sf"/>
</dbReference>
<feature type="domain" description="Response regulatory" evidence="17">
    <location>
        <begin position="1095"/>
        <end position="1210"/>
    </location>
</feature>
<dbReference type="Gene3D" id="2.60.40.10">
    <property type="entry name" value="Immunoglobulins"/>
    <property type="match status" value="1"/>
</dbReference>
<keyword evidence="3 12" id="KW-0597">Phosphoprotein</keyword>
<dbReference type="InterPro" id="IPR018060">
    <property type="entry name" value="HTH_AraC"/>
</dbReference>
<dbReference type="PANTHER" id="PTHR43547">
    <property type="entry name" value="TWO-COMPONENT HISTIDINE KINASE"/>
    <property type="match status" value="1"/>
</dbReference>
<keyword evidence="5" id="KW-0547">Nucleotide-binding</keyword>
<comment type="caution">
    <text evidence="18">The sequence shown here is derived from an EMBL/GenBank/DDBJ whole genome shotgun (WGS) entry which is preliminary data.</text>
</comment>
<dbReference type="RefSeq" id="WP_164029825.1">
    <property type="nucleotide sequence ID" value="NZ_JAABOQ010000002.1"/>
</dbReference>
<dbReference type="InterPro" id="IPR036890">
    <property type="entry name" value="HATPase_C_sf"/>
</dbReference>
<evidence type="ECO:0000259" key="17">
    <source>
        <dbReference type="PROSITE" id="PS50110"/>
    </source>
</evidence>
<dbReference type="FunFam" id="3.30.565.10:FF:000037">
    <property type="entry name" value="Hybrid sensor histidine kinase/response regulator"/>
    <property type="match status" value="1"/>
</dbReference>
<evidence type="ECO:0000313" key="18">
    <source>
        <dbReference type="EMBL" id="NER16553.1"/>
    </source>
</evidence>
<gene>
    <name evidence="18" type="ORF">GWK10_04990</name>
</gene>
<dbReference type="InterPro" id="IPR015943">
    <property type="entry name" value="WD40/YVTN_repeat-like_dom_sf"/>
</dbReference>
<dbReference type="GO" id="GO:0043565">
    <property type="term" value="F:sequence-specific DNA binding"/>
    <property type="evidence" value="ECO:0007669"/>
    <property type="project" value="InterPro"/>
</dbReference>
<evidence type="ECO:0000256" key="7">
    <source>
        <dbReference type="ARBA" id="ARBA00022840"/>
    </source>
</evidence>
<dbReference type="SMART" id="SM00448">
    <property type="entry name" value="REC"/>
    <property type="match status" value="1"/>
</dbReference>
<evidence type="ECO:0000256" key="10">
    <source>
        <dbReference type="ARBA" id="ARBA00023125"/>
    </source>
</evidence>
<dbReference type="GO" id="GO:0005524">
    <property type="term" value="F:ATP binding"/>
    <property type="evidence" value="ECO:0007669"/>
    <property type="project" value="UniProtKB-KW"/>
</dbReference>
<keyword evidence="14" id="KW-0732">Signal</keyword>
<dbReference type="SUPFAM" id="SSF46689">
    <property type="entry name" value="Homeodomain-like"/>
    <property type="match status" value="1"/>
</dbReference>
<evidence type="ECO:0000259" key="16">
    <source>
        <dbReference type="PROSITE" id="PS50109"/>
    </source>
</evidence>
<evidence type="ECO:0000256" key="4">
    <source>
        <dbReference type="ARBA" id="ARBA00022679"/>
    </source>
</evidence>
<dbReference type="GO" id="GO:0003700">
    <property type="term" value="F:DNA-binding transcription factor activity"/>
    <property type="evidence" value="ECO:0007669"/>
    <property type="project" value="InterPro"/>
</dbReference>
<dbReference type="PRINTS" id="PR00344">
    <property type="entry name" value="BCTRLSENSOR"/>
</dbReference>
<protein>
    <recommendedName>
        <fullName evidence="2">histidine kinase</fullName>
        <ecNumber evidence="2">2.7.13.3</ecNumber>
    </recommendedName>
</protein>
<keyword evidence="9" id="KW-0805">Transcription regulation</keyword>
<dbReference type="SUPFAM" id="SSF52172">
    <property type="entry name" value="CheY-like"/>
    <property type="match status" value="1"/>
</dbReference>
<evidence type="ECO:0000259" key="15">
    <source>
        <dbReference type="PROSITE" id="PS01124"/>
    </source>
</evidence>
<dbReference type="InterPro" id="IPR004358">
    <property type="entry name" value="Sig_transdc_His_kin-like_C"/>
</dbReference>
<name>A0A6M0CHX7_9FLAO</name>
<dbReference type="SUPFAM" id="SSF47384">
    <property type="entry name" value="Homodimeric domain of signal transducing histidine kinase"/>
    <property type="match status" value="1"/>
</dbReference>
<feature type="modified residue" description="4-aspartylphosphate" evidence="12">
    <location>
        <position position="1143"/>
    </location>
</feature>
<keyword evidence="10" id="KW-0238">DNA-binding</keyword>
<evidence type="ECO:0000256" key="6">
    <source>
        <dbReference type="ARBA" id="ARBA00022777"/>
    </source>
</evidence>
<dbReference type="InterPro" id="IPR036097">
    <property type="entry name" value="HisK_dim/P_sf"/>
</dbReference>
<dbReference type="SUPFAM" id="SSF63829">
    <property type="entry name" value="Calcium-dependent phosphotriesterase"/>
    <property type="match status" value="2"/>
</dbReference>
<keyword evidence="13" id="KW-0812">Transmembrane</keyword>
<dbReference type="InterPro" id="IPR005467">
    <property type="entry name" value="His_kinase_dom"/>
</dbReference>